<dbReference type="GeneID" id="117643902"/>
<keyword evidence="1" id="KW-0732">Signal</keyword>
<evidence type="ECO:0000313" key="3">
    <source>
        <dbReference type="RefSeq" id="XP_034238960.1"/>
    </source>
</evidence>
<keyword evidence="2" id="KW-1185">Reference proteome</keyword>
<feature type="chain" id="PRO_5028056998" evidence="1">
    <location>
        <begin position="22"/>
        <end position="193"/>
    </location>
</feature>
<protein>
    <submittedName>
        <fullName evidence="3">Uncharacterized protein LOC117643902</fullName>
    </submittedName>
</protein>
<proteinExistence type="predicted"/>
<organism evidence="3">
    <name type="scientific">Thrips palmi</name>
    <name type="common">Melon thrips</name>
    <dbReference type="NCBI Taxonomy" id="161013"/>
    <lineage>
        <taxon>Eukaryota</taxon>
        <taxon>Metazoa</taxon>
        <taxon>Ecdysozoa</taxon>
        <taxon>Arthropoda</taxon>
        <taxon>Hexapoda</taxon>
        <taxon>Insecta</taxon>
        <taxon>Pterygota</taxon>
        <taxon>Neoptera</taxon>
        <taxon>Paraneoptera</taxon>
        <taxon>Thysanoptera</taxon>
        <taxon>Terebrantia</taxon>
        <taxon>Thripoidea</taxon>
        <taxon>Thripidae</taxon>
        <taxon>Thrips</taxon>
    </lineage>
</organism>
<accession>A0A6P8YP00</accession>
<gene>
    <name evidence="3" type="primary">LOC117643902</name>
</gene>
<evidence type="ECO:0000313" key="2">
    <source>
        <dbReference type="Proteomes" id="UP000515158"/>
    </source>
</evidence>
<name>A0A6P8YP00_THRPL</name>
<evidence type="ECO:0000256" key="1">
    <source>
        <dbReference type="SAM" id="SignalP"/>
    </source>
</evidence>
<reference evidence="3" key="1">
    <citation type="submission" date="2025-08" db="UniProtKB">
        <authorList>
            <consortium name="RefSeq"/>
        </authorList>
    </citation>
    <scope>IDENTIFICATION</scope>
    <source>
        <tissue evidence="3">Total insect</tissue>
    </source>
</reference>
<dbReference type="Proteomes" id="UP000515158">
    <property type="component" value="Unplaced"/>
</dbReference>
<dbReference type="RefSeq" id="XP_034238960.1">
    <property type="nucleotide sequence ID" value="XM_034383069.1"/>
</dbReference>
<dbReference type="InParanoid" id="A0A6P8YP00"/>
<dbReference type="AlphaFoldDB" id="A0A6P8YP00"/>
<feature type="signal peptide" evidence="1">
    <location>
        <begin position="1"/>
        <end position="21"/>
    </location>
</feature>
<dbReference type="KEGG" id="tpal:117643902"/>
<dbReference type="OrthoDB" id="6589387at2759"/>
<sequence>MGPVQLWALVALLVATRQVLSRTRIRIAPKFHGIWTCPAELNHFTTIFNYSVGMDANGLDVMNVDGRIDRKIMTVSKFDLLVHRCQAGMSNDNCEYFFNWSWKNGCCNLLAQKGVFYSPILDSISPPFICPMDKYFYTLRNSTMNIDEIGAIMSSMALENWVWKGQFQVWNEKRELVVCAYVIGDLRRYKVKN</sequence>